<protein>
    <submittedName>
        <fullName evidence="3">Uncharacterized protein</fullName>
    </submittedName>
</protein>
<feature type="region of interest" description="Disordered" evidence="2">
    <location>
        <begin position="25"/>
        <end position="51"/>
    </location>
</feature>
<gene>
    <name evidence="3" type="ORF">DdX_02931</name>
</gene>
<reference evidence="3" key="1">
    <citation type="submission" date="2022-01" db="EMBL/GenBank/DDBJ databases">
        <title>Genome Sequence Resource for Two Populations of Ditylenchus destructor, the Migratory Endoparasitic Phytonematode.</title>
        <authorList>
            <person name="Zhang H."/>
            <person name="Lin R."/>
            <person name="Xie B."/>
        </authorList>
    </citation>
    <scope>NUCLEOTIDE SEQUENCE</scope>
    <source>
        <strain evidence="3">BazhouSP</strain>
    </source>
</reference>
<name>A0AAD4R9J9_9BILA</name>
<feature type="coiled-coil region" evidence="1">
    <location>
        <begin position="152"/>
        <end position="278"/>
    </location>
</feature>
<sequence length="400" mass="44808">MGCRRTCATKYQNCKMSSSEIQTKMENQLQVASSEQPTSQYAEAEHEDEETDEFVVIQELSPRANAMEGMDSLENGQPIRYVDKSHTVSECGPDVADVGDGLDCGKSMCSSSGKESSPSAMNTSMISGRSQHILDSMYLSMYGAPFGDTSQMEAKLAEVVRAEQEKSRATLDQIMSMVAELTKEKTDNSELRDKLSVYASQVEKSEQRTKDLQDTIHELKAKINKDAEERACLVDKFDRLRAAFANRDSVADDLEEKYKRMCLENADLKKALEEAFEEIKHKTVDTANQSEIINVLQEEVVESSKMVVETRKKYHERLNTLEQQIASYHQRNELSGEKRKKARPSALPISSSHISSKPNPPTLTNNLLTTSALQQIFMCDRCLCGFPTNGLLRAHLPTCC</sequence>
<feature type="compositionally biased region" description="Polar residues" evidence="2">
    <location>
        <begin position="25"/>
        <end position="41"/>
    </location>
</feature>
<dbReference type="Proteomes" id="UP001201812">
    <property type="component" value="Unassembled WGS sequence"/>
</dbReference>
<evidence type="ECO:0000313" key="3">
    <source>
        <dbReference type="EMBL" id="KAI1726225.1"/>
    </source>
</evidence>
<feature type="compositionally biased region" description="Low complexity" evidence="2">
    <location>
        <begin position="344"/>
        <end position="362"/>
    </location>
</feature>
<feature type="region of interest" description="Disordered" evidence="2">
    <location>
        <begin position="330"/>
        <end position="362"/>
    </location>
</feature>
<proteinExistence type="predicted"/>
<evidence type="ECO:0000256" key="1">
    <source>
        <dbReference type="SAM" id="Coils"/>
    </source>
</evidence>
<evidence type="ECO:0000256" key="2">
    <source>
        <dbReference type="SAM" id="MobiDB-lite"/>
    </source>
</evidence>
<organism evidence="3 4">
    <name type="scientific">Ditylenchus destructor</name>
    <dbReference type="NCBI Taxonomy" id="166010"/>
    <lineage>
        <taxon>Eukaryota</taxon>
        <taxon>Metazoa</taxon>
        <taxon>Ecdysozoa</taxon>
        <taxon>Nematoda</taxon>
        <taxon>Chromadorea</taxon>
        <taxon>Rhabditida</taxon>
        <taxon>Tylenchina</taxon>
        <taxon>Tylenchomorpha</taxon>
        <taxon>Sphaerularioidea</taxon>
        <taxon>Anguinidae</taxon>
        <taxon>Anguininae</taxon>
        <taxon>Ditylenchus</taxon>
    </lineage>
</organism>
<keyword evidence="1" id="KW-0175">Coiled coil</keyword>
<evidence type="ECO:0000313" key="4">
    <source>
        <dbReference type="Proteomes" id="UP001201812"/>
    </source>
</evidence>
<comment type="caution">
    <text evidence="3">The sequence shown here is derived from an EMBL/GenBank/DDBJ whole genome shotgun (WGS) entry which is preliminary data.</text>
</comment>
<dbReference type="AlphaFoldDB" id="A0AAD4R9J9"/>
<keyword evidence="4" id="KW-1185">Reference proteome</keyword>
<accession>A0AAD4R9J9</accession>
<dbReference type="EMBL" id="JAKKPZ010000002">
    <property type="protein sequence ID" value="KAI1726225.1"/>
    <property type="molecule type" value="Genomic_DNA"/>
</dbReference>